<dbReference type="EMBL" id="SJPN01000001">
    <property type="protein sequence ID" value="TWU08058.1"/>
    <property type="molecule type" value="Genomic_DNA"/>
</dbReference>
<comment type="caution">
    <text evidence="1">The sequence shown here is derived from an EMBL/GenBank/DDBJ whole genome shotgun (WGS) entry which is preliminary data.</text>
</comment>
<gene>
    <name evidence="1" type="ORF">Pla52n_06390</name>
</gene>
<protein>
    <recommendedName>
        <fullName evidence="3">Glycosyl transferase family 2</fullName>
    </recommendedName>
</protein>
<accession>A0A5C6B7X5</accession>
<keyword evidence="2" id="KW-1185">Reference proteome</keyword>
<evidence type="ECO:0000313" key="2">
    <source>
        <dbReference type="Proteomes" id="UP000320176"/>
    </source>
</evidence>
<proteinExistence type="predicted"/>
<organism evidence="1 2">
    <name type="scientific">Stieleria varia</name>
    <dbReference type="NCBI Taxonomy" id="2528005"/>
    <lineage>
        <taxon>Bacteria</taxon>
        <taxon>Pseudomonadati</taxon>
        <taxon>Planctomycetota</taxon>
        <taxon>Planctomycetia</taxon>
        <taxon>Pirellulales</taxon>
        <taxon>Pirellulaceae</taxon>
        <taxon>Stieleria</taxon>
    </lineage>
</organism>
<dbReference type="OrthoDB" id="252101at2"/>
<name>A0A5C6B7X5_9BACT</name>
<reference evidence="1 2" key="1">
    <citation type="submission" date="2019-02" db="EMBL/GenBank/DDBJ databases">
        <title>Deep-cultivation of Planctomycetes and their phenomic and genomic characterization uncovers novel biology.</title>
        <authorList>
            <person name="Wiegand S."/>
            <person name="Jogler M."/>
            <person name="Boedeker C."/>
            <person name="Pinto D."/>
            <person name="Vollmers J."/>
            <person name="Rivas-Marin E."/>
            <person name="Kohn T."/>
            <person name="Peeters S.H."/>
            <person name="Heuer A."/>
            <person name="Rast P."/>
            <person name="Oberbeckmann S."/>
            <person name="Bunk B."/>
            <person name="Jeske O."/>
            <person name="Meyerdierks A."/>
            <person name="Storesund J.E."/>
            <person name="Kallscheuer N."/>
            <person name="Luecker S."/>
            <person name="Lage O.M."/>
            <person name="Pohl T."/>
            <person name="Merkel B.J."/>
            <person name="Hornburger P."/>
            <person name="Mueller R.-W."/>
            <person name="Bruemmer F."/>
            <person name="Labrenz M."/>
            <person name="Spormann A.M."/>
            <person name="Op Den Camp H."/>
            <person name="Overmann J."/>
            <person name="Amann R."/>
            <person name="Jetten M.S.M."/>
            <person name="Mascher T."/>
            <person name="Medema M.H."/>
            <person name="Devos D.P."/>
            <person name="Kaster A.-K."/>
            <person name="Ovreas L."/>
            <person name="Rohde M."/>
            <person name="Galperin M.Y."/>
            <person name="Jogler C."/>
        </authorList>
    </citation>
    <scope>NUCLEOTIDE SEQUENCE [LARGE SCALE GENOMIC DNA]</scope>
    <source>
        <strain evidence="1 2">Pla52n</strain>
    </source>
</reference>
<evidence type="ECO:0008006" key="3">
    <source>
        <dbReference type="Google" id="ProtNLM"/>
    </source>
</evidence>
<sequence>MSSIPRVSIIVPQAAENDSFESTLVSVLENRPTGCEVLVAHDGHYRDPFALGDEVDFIDAGSTSLLEMIRAASDVARARFVHVVVPGCRVTPDWVNGALDQFEDLDVAAVAPTLMDGVTGRVASAGWEDTSARLFCPIAGGNESKKKAADVTGCYLQASFWRTAVLRSLLDCLGASISGMTAANYALGQLLQVGHWRVRSTGASRLVLDSAWSETTGAVRGRLLSAICNAITGETKPVSLVASAISALTGRNQFAETYGQATYSSQVTAVKRAISTDNLVTYDATNAVLKFPTHAQPIRRAA</sequence>
<dbReference type="RefSeq" id="WP_146518170.1">
    <property type="nucleotide sequence ID" value="NZ_CP151726.1"/>
</dbReference>
<dbReference type="Proteomes" id="UP000320176">
    <property type="component" value="Unassembled WGS sequence"/>
</dbReference>
<dbReference type="InterPro" id="IPR029044">
    <property type="entry name" value="Nucleotide-diphossugar_trans"/>
</dbReference>
<evidence type="ECO:0000313" key="1">
    <source>
        <dbReference type="EMBL" id="TWU08058.1"/>
    </source>
</evidence>
<dbReference type="SUPFAM" id="SSF53448">
    <property type="entry name" value="Nucleotide-diphospho-sugar transferases"/>
    <property type="match status" value="1"/>
</dbReference>
<dbReference type="AlphaFoldDB" id="A0A5C6B7X5"/>